<organism evidence="9 10">
    <name type="scientific">Brochothrix campestris FSL F6-1037</name>
    <dbReference type="NCBI Taxonomy" id="1265861"/>
    <lineage>
        <taxon>Bacteria</taxon>
        <taxon>Bacillati</taxon>
        <taxon>Bacillota</taxon>
        <taxon>Bacilli</taxon>
        <taxon>Bacillales</taxon>
        <taxon>Listeriaceae</taxon>
        <taxon>Brochothrix</taxon>
    </lineage>
</organism>
<keyword evidence="10" id="KW-1185">Reference proteome</keyword>
<comment type="subcellular location">
    <subcellularLocation>
        <location evidence="1">Cell membrane</location>
        <topology evidence="1">Multi-pass membrane protein</topology>
    </subcellularLocation>
</comment>
<comment type="similarity">
    <text evidence="2">Belongs to the MreD family.</text>
</comment>
<gene>
    <name evidence="9" type="ORF">BCAMP_07790</name>
</gene>
<sequence>MKKIPARILLPIIMGLCFILENTVSFYFAHTLFYGATKYIPHFIIVMLIMMVAYIPRNQVLVYALILGLIYDVYNIGIIGVYFAVFPVVVYISGKLLHYLQGSFLMVLLVSIFGVAVSEFGAYLIFSSLKSVSIAFLPYVTSRLTTTLLFNMAYFLIVYFPFTMLLKRWQRENKGISATQVKL</sequence>
<evidence type="ECO:0000256" key="8">
    <source>
        <dbReference type="SAM" id="Phobius"/>
    </source>
</evidence>
<dbReference type="RefSeq" id="WP_051456948.1">
    <property type="nucleotide sequence ID" value="NZ_AODH01000030.1"/>
</dbReference>
<evidence type="ECO:0000256" key="1">
    <source>
        <dbReference type="ARBA" id="ARBA00004651"/>
    </source>
</evidence>
<evidence type="ECO:0000256" key="2">
    <source>
        <dbReference type="ARBA" id="ARBA00007776"/>
    </source>
</evidence>
<feature type="transmembrane region" description="Helical" evidence="8">
    <location>
        <begin position="6"/>
        <end position="27"/>
    </location>
</feature>
<dbReference type="STRING" id="1265861.BCAMP_07790"/>
<evidence type="ECO:0000313" key="10">
    <source>
        <dbReference type="Proteomes" id="UP000019243"/>
    </source>
</evidence>
<evidence type="ECO:0000256" key="4">
    <source>
        <dbReference type="ARBA" id="ARBA00022692"/>
    </source>
</evidence>
<keyword evidence="5" id="KW-0133">Cell shape</keyword>
<dbReference type="AlphaFoldDB" id="W7CQ18"/>
<dbReference type="OrthoDB" id="1653857at2"/>
<feature type="transmembrane region" description="Helical" evidence="8">
    <location>
        <begin position="104"/>
        <end position="126"/>
    </location>
</feature>
<evidence type="ECO:0000256" key="5">
    <source>
        <dbReference type="ARBA" id="ARBA00022960"/>
    </source>
</evidence>
<feature type="transmembrane region" description="Helical" evidence="8">
    <location>
        <begin position="62"/>
        <end position="92"/>
    </location>
</feature>
<dbReference type="InterPro" id="IPR007227">
    <property type="entry name" value="Cell_shape_determining_MreD"/>
</dbReference>
<keyword evidence="3" id="KW-1003">Cell membrane</keyword>
<feature type="transmembrane region" description="Helical" evidence="8">
    <location>
        <begin position="39"/>
        <end position="56"/>
    </location>
</feature>
<keyword evidence="6 8" id="KW-1133">Transmembrane helix</keyword>
<dbReference type="NCBIfam" id="TIGR03426">
    <property type="entry name" value="shape_MreD"/>
    <property type="match status" value="1"/>
</dbReference>
<reference evidence="9 10" key="1">
    <citation type="submission" date="2012-12" db="EMBL/GenBank/DDBJ databases">
        <title>Novel taxa of Listeriaceae from agricultural environments in the United States.</title>
        <authorList>
            <person name="den Bakker H.C."/>
            <person name="Allred A."/>
            <person name="Warchocki S."/>
            <person name="Wright E.M."/>
            <person name="Burrell A."/>
            <person name="Nightingale K.K."/>
            <person name="Kephart D."/>
            <person name="Wiedmann M."/>
        </authorList>
    </citation>
    <scope>NUCLEOTIDE SEQUENCE [LARGE SCALE GENOMIC DNA]</scope>
    <source>
        <strain evidence="9 10">FSL F6-1037</strain>
    </source>
</reference>
<protein>
    <submittedName>
        <fullName evidence="9">Cell shape-determining protein MreD</fullName>
    </submittedName>
</protein>
<proteinExistence type="inferred from homology"/>
<dbReference type="GO" id="GO:0005886">
    <property type="term" value="C:plasma membrane"/>
    <property type="evidence" value="ECO:0007669"/>
    <property type="project" value="UniProtKB-SubCell"/>
</dbReference>
<keyword evidence="7 8" id="KW-0472">Membrane</keyword>
<evidence type="ECO:0000256" key="3">
    <source>
        <dbReference type="ARBA" id="ARBA00022475"/>
    </source>
</evidence>
<evidence type="ECO:0000313" key="9">
    <source>
        <dbReference type="EMBL" id="EUJ39167.1"/>
    </source>
</evidence>
<keyword evidence="4 8" id="KW-0812">Transmembrane</keyword>
<evidence type="ECO:0000256" key="6">
    <source>
        <dbReference type="ARBA" id="ARBA00022989"/>
    </source>
</evidence>
<dbReference type="Proteomes" id="UP000019243">
    <property type="component" value="Unassembled WGS sequence"/>
</dbReference>
<comment type="caution">
    <text evidence="9">The sequence shown here is derived from an EMBL/GenBank/DDBJ whole genome shotgun (WGS) entry which is preliminary data.</text>
</comment>
<dbReference type="EMBL" id="AODH01000030">
    <property type="protein sequence ID" value="EUJ39167.1"/>
    <property type="molecule type" value="Genomic_DNA"/>
</dbReference>
<evidence type="ECO:0000256" key="7">
    <source>
        <dbReference type="ARBA" id="ARBA00023136"/>
    </source>
</evidence>
<dbReference type="Pfam" id="PF04093">
    <property type="entry name" value="MreD"/>
    <property type="match status" value="1"/>
</dbReference>
<accession>W7CQ18</accession>
<feature type="transmembrane region" description="Helical" evidence="8">
    <location>
        <begin position="146"/>
        <end position="166"/>
    </location>
</feature>
<dbReference type="GO" id="GO:0008360">
    <property type="term" value="P:regulation of cell shape"/>
    <property type="evidence" value="ECO:0007669"/>
    <property type="project" value="UniProtKB-KW"/>
</dbReference>
<name>W7CQ18_9LIST</name>